<sequence length="332" mass="35130">MSSATVGLRPAQLLDDRGAAAVSERSFFRSRTHYDAEGVTHTLVLSAPGTRCAVPLVVRPIPGTGLHDAASPYGYPGGDLDGTPPDAADLDLSGTGLVSVFVREPIARPSLSGGTRRGTVLVHDPFRPRSTSRSFRRALRAARSAGYTPELLYGPDVDDTTLAGFAAAYAHTMNHVGATDRYRFGAGYLRGCLGHDGSWLAVVRDGDGRVAAGELVVRSDGILHSYLAATGDDHRHASPGKLCTARLLDLADELAMPLNHGGGVRPGDGLEASKRSYCNAEMGFVTHELVADEDTYDRLCRDVSGPSGDYFPGYRRRPGAPGGADSIPRETT</sequence>
<comment type="caution">
    <text evidence="3">The sequence shown here is derived from an EMBL/GenBank/DDBJ whole genome shotgun (WGS) entry which is preliminary data.</text>
</comment>
<organism evidence="3 4">
    <name type="scientific">Pseudonocardia nematodicida</name>
    <dbReference type="NCBI Taxonomy" id="1206997"/>
    <lineage>
        <taxon>Bacteria</taxon>
        <taxon>Bacillati</taxon>
        <taxon>Actinomycetota</taxon>
        <taxon>Actinomycetes</taxon>
        <taxon>Pseudonocardiales</taxon>
        <taxon>Pseudonocardiaceae</taxon>
        <taxon>Pseudonocardia</taxon>
    </lineage>
</organism>
<name>A0ABV1K3R8_9PSEU</name>
<feature type="domain" description="BioF2-like acetyltransferase" evidence="2">
    <location>
        <begin position="130"/>
        <end position="251"/>
    </location>
</feature>
<proteinExistence type="predicted"/>
<evidence type="ECO:0000313" key="4">
    <source>
        <dbReference type="Proteomes" id="UP001494902"/>
    </source>
</evidence>
<keyword evidence="3" id="KW-0808">Transferase</keyword>
<dbReference type="Pfam" id="PF13480">
    <property type="entry name" value="Acetyltransf_6"/>
    <property type="match status" value="1"/>
</dbReference>
<accession>A0ABV1K3R8</accession>
<dbReference type="InterPro" id="IPR038740">
    <property type="entry name" value="BioF2-like_GNAT_dom"/>
</dbReference>
<dbReference type="Proteomes" id="UP001494902">
    <property type="component" value="Unassembled WGS sequence"/>
</dbReference>
<dbReference type="EC" id="2.3.1.-" evidence="3"/>
<dbReference type="EMBL" id="JBEDNQ010000001">
    <property type="protein sequence ID" value="MEQ3549098.1"/>
    <property type="molecule type" value="Genomic_DNA"/>
</dbReference>
<dbReference type="Gene3D" id="3.40.630.30">
    <property type="match status" value="1"/>
</dbReference>
<dbReference type="GO" id="GO:0016746">
    <property type="term" value="F:acyltransferase activity"/>
    <property type="evidence" value="ECO:0007669"/>
    <property type="project" value="UniProtKB-KW"/>
</dbReference>
<gene>
    <name evidence="3" type="ORF">WIS52_01335</name>
</gene>
<protein>
    <submittedName>
        <fullName evidence="3">GNAT family N-acetyltransferase</fullName>
        <ecNumber evidence="3">2.3.1.-</ecNumber>
    </submittedName>
</protein>
<dbReference type="InterPro" id="IPR016181">
    <property type="entry name" value="Acyl_CoA_acyltransferase"/>
</dbReference>
<dbReference type="SUPFAM" id="SSF55729">
    <property type="entry name" value="Acyl-CoA N-acyltransferases (Nat)"/>
    <property type="match status" value="1"/>
</dbReference>
<dbReference type="RefSeq" id="WP_349296188.1">
    <property type="nucleotide sequence ID" value="NZ_JBEDNQ010000001.1"/>
</dbReference>
<evidence type="ECO:0000256" key="1">
    <source>
        <dbReference type="SAM" id="MobiDB-lite"/>
    </source>
</evidence>
<reference evidence="3 4" key="1">
    <citation type="submission" date="2024-03" db="EMBL/GenBank/DDBJ databases">
        <title>Draft genome sequence of Pseudonocardia nematodicida JCM 31783.</title>
        <authorList>
            <person name="Butdee W."/>
            <person name="Duangmal K."/>
        </authorList>
    </citation>
    <scope>NUCLEOTIDE SEQUENCE [LARGE SCALE GENOMIC DNA]</scope>
    <source>
        <strain evidence="3 4">JCM 31783</strain>
    </source>
</reference>
<evidence type="ECO:0000313" key="3">
    <source>
        <dbReference type="EMBL" id="MEQ3549098.1"/>
    </source>
</evidence>
<keyword evidence="3" id="KW-0012">Acyltransferase</keyword>
<keyword evidence="4" id="KW-1185">Reference proteome</keyword>
<evidence type="ECO:0000259" key="2">
    <source>
        <dbReference type="Pfam" id="PF13480"/>
    </source>
</evidence>
<feature type="region of interest" description="Disordered" evidence="1">
    <location>
        <begin position="310"/>
        <end position="332"/>
    </location>
</feature>